<dbReference type="InterPro" id="IPR015943">
    <property type="entry name" value="WD40/YVTN_repeat-like_dom_sf"/>
</dbReference>
<dbReference type="Proteomes" id="UP000014680">
    <property type="component" value="Unassembled WGS sequence"/>
</dbReference>
<dbReference type="SMART" id="SM00320">
    <property type="entry name" value="WD40"/>
    <property type="match status" value="2"/>
</dbReference>
<dbReference type="InterPro" id="IPR001810">
    <property type="entry name" value="F-box_dom"/>
</dbReference>
<dbReference type="Gene3D" id="2.130.10.10">
    <property type="entry name" value="YVTN repeat-like/Quinoprotein amine dehydrogenase"/>
    <property type="match status" value="1"/>
</dbReference>
<protein>
    <recommendedName>
        <fullName evidence="1">F-box domain-containing protein</fullName>
    </recommendedName>
</protein>
<accession>A0A0A1U3B7</accession>
<dbReference type="OrthoDB" id="3250060at2759"/>
<evidence type="ECO:0000313" key="2">
    <source>
        <dbReference type="EMBL" id="ELP87248.1"/>
    </source>
</evidence>
<dbReference type="SUPFAM" id="SSF81383">
    <property type="entry name" value="F-box domain"/>
    <property type="match status" value="1"/>
</dbReference>
<dbReference type="KEGG" id="eiv:EIN_094750"/>
<dbReference type="Pfam" id="PF12937">
    <property type="entry name" value="F-box-like"/>
    <property type="match status" value="1"/>
</dbReference>
<dbReference type="AlphaFoldDB" id="A0A0A1U3B7"/>
<name>A0A0A1U3B7_ENTIV</name>
<dbReference type="EMBL" id="KB206860">
    <property type="protein sequence ID" value="ELP87248.1"/>
    <property type="molecule type" value="Genomic_DNA"/>
</dbReference>
<sequence length="800" mass="92679">MDEIEAEEFNEDIKTYTPIPNTFKPPYHCIQSYEKGVSGYFKFRTEAFSNGSIDKVKHIFMDRNTFYSFSPETLKFHYNEATNITDIQSLWIAENYRQNYKCVDHQNYIPTKCASFYQTNFAPPNQIELTFFAACAHQNGIKIFCTMKVQNGTLRKKMMRNVLNLQREFIYYVCETINSNEVKLILDLEHEFYQRMGYLDMYPRIIFSNNFVSILTNTDYSEVVVVGKTKHINTFENLVSGMLGSSYNTPLFTTNKTLSKNKLIVHKHVTSPFFGDTPKSGDLIYVSRVVEGTVFLASQSVKVSFCNEKHTETDLELILSAELFEVVSDDVIHSNFYYHFRSCELSTMPDTKRTRTILNFFSSFLLQRAGIEYDLDFPIFSHEKDLAKQVLCQSIRVSTIIQQKHRKTYFEKTLSQNASNDKDNSLLPLDPIVLTKIFEYLPMEDLFSLMHTCKKLNGVVLTCDSIWANFHHLYFQTVGFKKISYHTPHPPKIDFSRTTFQIVRRAKVLENRWKYNSPIQRRNVAITNKPIKFLFPRLVDRNKFILCGNGFVKKLNYSTFNCHNEVAINDEIITAEVEHREQKMFVLTKSCELIQHSLNFNTQPEHYQVDAINGATIIESATKILGWRKNVVKVLDVTCGLYEDFSFSTEDNVNSMEKVDEHLLAGSIGGKTVMFFDERTGKVVTKIHDFPDQNVVFDMFNDYLIVGTQSGKIGMFDRRFGLTCIDTRETLYPIEIVKCWNKKIVIGEKNVVSFFDCKNGSLGVLRQLYLHKDKVCSVDFDDDFVMSGSRDGSIIYTSFL</sequence>
<dbReference type="RefSeq" id="XP_004254019.1">
    <property type="nucleotide sequence ID" value="XM_004253971.1"/>
</dbReference>
<proteinExistence type="predicted"/>
<dbReference type="GeneID" id="14886366"/>
<dbReference type="SUPFAM" id="SSF50978">
    <property type="entry name" value="WD40 repeat-like"/>
    <property type="match status" value="1"/>
</dbReference>
<feature type="domain" description="F-box" evidence="1">
    <location>
        <begin position="423"/>
        <end position="470"/>
    </location>
</feature>
<gene>
    <name evidence="2" type="ORF">EIN_094750</name>
</gene>
<keyword evidence="3" id="KW-1185">Reference proteome</keyword>
<dbReference type="InterPro" id="IPR036047">
    <property type="entry name" value="F-box-like_dom_sf"/>
</dbReference>
<evidence type="ECO:0000313" key="3">
    <source>
        <dbReference type="Proteomes" id="UP000014680"/>
    </source>
</evidence>
<dbReference type="PROSITE" id="PS50181">
    <property type="entry name" value="FBOX"/>
    <property type="match status" value="1"/>
</dbReference>
<evidence type="ECO:0000259" key="1">
    <source>
        <dbReference type="PROSITE" id="PS50181"/>
    </source>
</evidence>
<dbReference type="VEuPathDB" id="AmoebaDB:EIN_094750"/>
<dbReference type="InterPro" id="IPR036322">
    <property type="entry name" value="WD40_repeat_dom_sf"/>
</dbReference>
<reference evidence="2 3" key="1">
    <citation type="submission" date="2012-10" db="EMBL/GenBank/DDBJ databases">
        <authorList>
            <person name="Zafar N."/>
            <person name="Inman J."/>
            <person name="Hall N."/>
            <person name="Lorenzi H."/>
            <person name="Caler E."/>
        </authorList>
    </citation>
    <scope>NUCLEOTIDE SEQUENCE [LARGE SCALE GENOMIC DNA]</scope>
    <source>
        <strain evidence="2 3">IP1</strain>
    </source>
</reference>
<organism evidence="2 3">
    <name type="scientific">Entamoeba invadens IP1</name>
    <dbReference type="NCBI Taxonomy" id="370355"/>
    <lineage>
        <taxon>Eukaryota</taxon>
        <taxon>Amoebozoa</taxon>
        <taxon>Evosea</taxon>
        <taxon>Archamoebae</taxon>
        <taxon>Mastigamoebida</taxon>
        <taxon>Entamoebidae</taxon>
        <taxon>Entamoeba</taxon>
    </lineage>
</organism>
<dbReference type="InterPro" id="IPR001680">
    <property type="entry name" value="WD40_rpt"/>
</dbReference>